<reference evidence="1 2" key="1">
    <citation type="submission" date="2017-03" db="EMBL/GenBank/DDBJ databases">
        <title>Widespread Adenine N6-methylation of Active Genes in Fungi.</title>
        <authorList>
            <consortium name="DOE Joint Genome Institute"/>
            <person name="Mondo S.J."/>
            <person name="Dannebaum R.O."/>
            <person name="Kuo R.C."/>
            <person name="Louie K.B."/>
            <person name="Bewick A.J."/>
            <person name="Labutti K."/>
            <person name="Haridas S."/>
            <person name="Kuo A."/>
            <person name="Salamov A."/>
            <person name="Ahrendt S.R."/>
            <person name="Lau R."/>
            <person name="Bowen B.P."/>
            <person name="Lipzen A."/>
            <person name="Sullivan W."/>
            <person name="Andreopoulos W.B."/>
            <person name="Clum A."/>
            <person name="Lindquist E."/>
            <person name="Daum C."/>
            <person name="Northen T.R."/>
            <person name="Ramamoorthy G."/>
            <person name="Schmitz R.J."/>
            <person name="Gryganskyi A."/>
            <person name="Culley D."/>
            <person name="Magnuson J."/>
            <person name="James T.Y."/>
            <person name="O'Malley M.A."/>
            <person name="Stajich J.E."/>
            <person name="Spatafora J.W."/>
            <person name="Visel A."/>
            <person name="Grigoriev I.V."/>
        </authorList>
    </citation>
    <scope>NUCLEOTIDE SEQUENCE [LARGE SCALE GENOMIC DNA]</scope>
    <source>
        <strain evidence="1 2">NRRL Y-17943</strain>
    </source>
</reference>
<dbReference type="Proteomes" id="UP000193218">
    <property type="component" value="Unassembled WGS sequence"/>
</dbReference>
<keyword evidence="2" id="KW-1185">Reference proteome</keyword>
<organism evidence="1 2">
    <name type="scientific">Kockovaella imperatae</name>
    <dbReference type="NCBI Taxonomy" id="4999"/>
    <lineage>
        <taxon>Eukaryota</taxon>
        <taxon>Fungi</taxon>
        <taxon>Dikarya</taxon>
        <taxon>Basidiomycota</taxon>
        <taxon>Agaricomycotina</taxon>
        <taxon>Tremellomycetes</taxon>
        <taxon>Tremellales</taxon>
        <taxon>Cuniculitremaceae</taxon>
        <taxon>Kockovaella</taxon>
    </lineage>
</organism>
<dbReference type="RefSeq" id="XP_021870230.1">
    <property type="nucleotide sequence ID" value="XM_022018423.1"/>
</dbReference>
<dbReference type="GeneID" id="33560232"/>
<evidence type="ECO:0000313" key="2">
    <source>
        <dbReference type="Proteomes" id="UP000193218"/>
    </source>
</evidence>
<protein>
    <submittedName>
        <fullName evidence="1">Uncharacterized protein</fullName>
    </submittedName>
</protein>
<dbReference type="EMBL" id="NBSH01000009">
    <property type="protein sequence ID" value="ORX36101.1"/>
    <property type="molecule type" value="Genomic_DNA"/>
</dbReference>
<accession>A0A1Y1UDJ4</accession>
<comment type="caution">
    <text evidence="1">The sequence shown here is derived from an EMBL/GenBank/DDBJ whole genome shotgun (WGS) entry which is preliminary data.</text>
</comment>
<dbReference type="AlphaFoldDB" id="A0A1Y1UDJ4"/>
<gene>
    <name evidence="1" type="ORF">BD324DRAFT_652005</name>
</gene>
<proteinExistence type="predicted"/>
<dbReference type="InParanoid" id="A0A1Y1UDJ4"/>
<sequence length="177" mass="20010">MSRLLPCLDDPSPPSFTDNLAAIRTWLELLTDSNPYTQIDWTTYQTIHAYLTFDPLSKKSSGGVSRLLDQAALIMAQALPPTSLIDSEDDIKPLARPTKDQAYSHIHAIAQFVLDGITKAKADKEKADAEARWKAWCDIYGYPTNYAQLPPLPKEMEWGMWGLMWVDPNEWWTKPAA</sequence>
<name>A0A1Y1UDJ4_9TREE</name>
<evidence type="ECO:0000313" key="1">
    <source>
        <dbReference type="EMBL" id="ORX36101.1"/>
    </source>
</evidence>